<dbReference type="GO" id="GO:0005737">
    <property type="term" value="C:cytoplasm"/>
    <property type="evidence" value="ECO:0007669"/>
    <property type="project" value="TreeGrafter"/>
</dbReference>
<dbReference type="Pfam" id="PF08546">
    <property type="entry name" value="ApbA_C"/>
    <property type="match status" value="1"/>
</dbReference>
<protein>
    <submittedName>
        <fullName evidence="4">Ketopantoate reductase family protein</fullName>
    </submittedName>
</protein>
<evidence type="ECO:0000313" key="5">
    <source>
        <dbReference type="Proteomes" id="UP000593758"/>
    </source>
</evidence>
<keyword evidence="5" id="KW-1185">Reference proteome</keyword>
<sequence length="334" mass="34550">MRYVVIGAGAVGGTIGGQLHADGHDVVLVARGEHGRVMASDGLTLLTPDGTSTLHPRVVNGPEELIRDDGGLTENDVLVLAVKGQDTAAALQVWADVPVASGGTAAQRLPLLCAQNGVANEPAAARVFSRVHGVCVWLPATHLRAGVVVAEGVPHRGVLHLGRYPEGTDDTDLVVAADLEASEFLAPVREDVMRWKYAKLLSNLANAVEALVGSLAGDEAQELARQARAEAAEALTAAGISFASLEEEQAQERARLGEVPGHQRGGGSSWQSLQRGTGSIEVDYLNGEIVALGRAHQVQTPVNAALVGLAHRAAREGFGPGAFSAAQIRAAAGT</sequence>
<dbReference type="RefSeq" id="WP_193496774.1">
    <property type="nucleotide sequence ID" value="NZ_CP063169.1"/>
</dbReference>
<evidence type="ECO:0000256" key="1">
    <source>
        <dbReference type="SAM" id="MobiDB-lite"/>
    </source>
</evidence>
<evidence type="ECO:0000313" key="4">
    <source>
        <dbReference type="EMBL" id="QOR70083.1"/>
    </source>
</evidence>
<dbReference type="Proteomes" id="UP000593758">
    <property type="component" value="Chromosome"/>
</dbReference>
<dbReference type="EMBL" id="CP063169">
    <property type="protein sequence ID" value="QOR70083.1"/>
    <property type="molecule type" value="Genomic_DNA"/>
</dbReference>
<evidence type="ECO:0000259" key="2">
    <source>
        <dbReference type="Pfam" id="PF02558"/>
    </source>
</evidence>
<dbReference type="PANTHER" id="PTHR21708:SF26">
    <property type="entry name" value="2-DEHYDROPANTOATE 2-REDUCTASE"/>
    <property type="match status" value="1"/>
</dbReference>
<dbReference type="InterPro" id="IPR013328">
    <property type="entry name" value="6PGD_dom2"/>
</dbReference>
<dbReference type="InterPro" id="IPR013332">
    <property type="entry name" value="KPR_N"/>
</dbReference>
<dbReference type="InterPro" id="IPR036291">
    <property type="entry name" value="NAD(P)-bd_dom_sf"/>
</dbReference>
<gene>
    <name evidence="4" type="ORF">IM660_15835</name>
</gene>
<dbReference type="SUPFAM" id="SSF51735">
    <property type="entry name" value="NAD(P)-binding Rossmann-fold domains"/>
    <property type="match status" value="1"/>
</dbReference>
<proteinExistence type="predicted"/>
<dbReference type="KEGG" id="halt:IM660_15835"/>
<dbReference type="AlphaFoldDB" id="A0A7M1STY6"/>
<dbReference type="InterPro" id="IPR008927">
    <property type="entry name" value="6-PGluconate_DH-like_C_sf"/>
</dbReference>
<accession>A0A7M1STY6</accession>
<name>A0A7M1STY6_9MICO</name>
<feature type="domain" description="Ketopantoate reductase C-terminal" evidence="3">
    <location>
        <begin position="191"/>
        <end position="312"/>
    </location>
</feature>
<dbReference type="PANTHER" id="PTHR21708">
    <property type="entry name" value="PROBABLE 2-DEHYDROPANTOATE 2-REDUCTASE"/>
    <property type="match status" value="1"/>
</dbReference>
<evidence type="ECO:0000259" key="3">
    <source>
        <dbReference type="Pfam" id="PF08546"/>
    </source>
</evidence>
<dbReference type="InterPro" id="IPR013752">
    <property type="entry name" value="KPA_reductase"/>
</dbReference>
<dbReference type="Gene3D" id="3.40.50.720">
    <property type="entry name" value="NAD(P)-binding Rossmann-like Domain"/>
    <property type="match status" value="1"/>
</dbReference>
<dbReference type="InterPro" id="IPR051402">
    <property type="entry name" value="KPR-Related"/>
</dbReference>
<feature type="region of interest" description="Disordered" evidence="1">
    <location>
        <begin position="251"/>
        <end position="274"/>
    </location>
</feature>
<dbReference type="Pfam" id="PF02558">
    <property type="entry name" value="ApbA"/>
    <property type="match status" value="1"/>
</dbReference>
<dbReference type="SUPFAM" id="SSF48179">
    <property type="entry name" value="6-phosphogluconate dehydrogenase C-terminal domain-like"/>
    <property type="match status" value="1"/>
</dbReference>
<organism evidence="4 5">
    <name type="scientific">Ruania alkalisoli</name>
    <dbReference type="NCBI Taxonomy" id="2779775"/>
    <lineage>
        <taxon>Bacteria</taxon>
        <taxon>Bacillati</taxon>
        <taxon>Actinomycetota</taxon>
        <taxon>Actinomycetes</taxon>
        <taxon>Micrococcales</taxon>
        <taxon>Ruaniaceae</taxon>
        <taxon>Ruania</taxon>
    </lineage>
</organism>
<dbReference type="Gene3D" id="1.10.1040.10">
    <property type="entry name" value="N-(1-d-carboxylethyl)-l-norvaline Dehydrogenase, domain 2"/>
    <property type="match status" value="1"/>
</dbReference>
<feature type="domain" description="Ketopantoate reductase N-terminal" evidence="2">
    <location>
        <begin position="4"/>
        <end position="163"/>
    </location>
</feature>
<reference evidence="4 5" key="1">
    <citation type="submission" date="2020-10" db="EMBL/GenBank/DDBJ databases">
        <title>Haloactinobacterium sp. RN3S43, a bacterium isolated from saline soil.</title>
        <authorList>
            <person name="Sun J.-Q."/>
        </authorList>
    </citation>
    <scope>NUCLEOTIDE SEQUENCE [LARGE SCALE GENOMIC DNA]</scope>
    <source>
        <strain evidence="4 5">RN3S43</strain>
    </source>
</reference>